<protein>
    <submittedName>
        <fullName evidence="1">Uncharacterized protein</fullName>
    </submittedName>
</protein>
<dbReference type="Proteomes" id="UP000092124">
    <property type="component" value="Unassembled WGS sequence"/>
</dbReference>
<keyword evidence="2" id="KW-1185">Reference proteome</keyword>
<dbReference type="AlphaFoldDB" id="A0A1A6FW70"/>
<sequence>MPRFIQFVYDKAVIKKDPALVVTDMHFWDNPCETVPAQGLKQYSQSTPDPGSSPDSTNFEFHQFSVTIISAEQKRAILYQRHDVYVYV</sequence>
<proteinExistence type="predicted"/>
<name>A0A1A6FW70_NEOLE</name>
<dbReference type="EMBL" id="LZPO01117107">
    <property type="protein sequence ID" value="OBS57407.1"/>
    <property type="molecule type" value="Genomic_DNA"/>
</dbReference>
<dbReference type="OrthoDB" id="408631at2759"/>
<evidence type="ECO:0000313" key="1">
    <source>
        <dbReference type="EMBL" id="OBS57407.1"/>
    </source>
</evidence>
<evidence type="ECO:0000313" key="2">
    <source>
        <dbReference type="Proteomes" id="UP000092124"/>
    </source>
</evidence>
<organism evidence="1 2">
    <name type="scientific">Neotoma lepida</name>
    <name type="common">Desert woodrat</name>
    <dbReference type="NCBI Taxonomy" id="56216"/>
    <lineage>
        <taxon>Eukaryota</taxon>
        <taxon>Metazoa</taxon>
        <taxon>Chordata</taxon>
        <taxon>Craniata</taxon>
        <taxon>Vertebrata</taxon>
        <taxon>Euteleostomi</taxon>
        <taxon>Mammalia</taxon>
        <taxon>Eutheria</taxon>
        <taxon>Euarchontoglires</taxon>
        <taxon>Glires</taxon>
        <taxon>Rodentia</taxon>
        <taxon>Myomorpha</taxon>
        <taxon>Muroidea</taxon>
        <taxon>Cricetidae</taxon>
        <taxon>Neotominae</taxon>
        <taxon>Neotoma</taxon>
    </lineage>
</organism>
<comment type="caution">
    <text evidence="1">The sequence shown here is derived from an EMBL/GenBank/DDBJ whole genome shotgun (WGS) entry which is preliminary data.</text>
</comment>
<reference evidence="1 2" key="1">
    <citation type="submission" date="2016-06" db="EMBL/GenBank/DDBJ databases">
        <title>The Draft Genome Sequence and Annotation of the Desert Woodrat Neotoma lepida.</title>
        <authorList>
            <person name="Campbell M."/>
            <person name="Oakeson K.F."/>
            <person name="Yandell M."/>
            <person name="Halpert J.R."/>
            <person name="Dearing D."/>
        </authorList>
    </citation>
    <scope>NUCLEOTIDE SEQUENCE [LARGE SCALE GENOMIC DNA]</scope>
    <source>
        <strain evidence="1">417</strain>
        <tissue evidence="1">Liver</tissue>
    </source>
</reference>
<feature type="non-terminal residue" evidence="1">
    <location>
        <position position="88"/>
    </location>
</feature>
<accession>A0A1A6FW70</accession>
<gene>
    <name evidence="1" type="ORF">A6R68_11469</name>
</gene>